<dbReference type="AlphaFoldDB" id="A0AA38X813"/>
<dbReference type="GO" id="GO:0005789">
    <property type="term" value="C:endoplasmic reticulum membrane"/>
    <property type="evidence" value="ECO:0007669"/>
    <property type="project" value="UniProtKB-SubCell"/>
</dbReference>
<feature type="transmembrane region" description="Helical" evidence="5">
    <location>
        <begin position="253"/>
        <end position="273"/>
    </location>
</feature>
<dbReference type="GO" id="GO:0160198">
    <property type="term" value="F:polyprenal reductase activity"/>
    <property type="evidence" value="ECO:0007669"/>
    <property type="project" value="UniProtKB-EC"/>
</dbReference>
<feature type="transmembrane region" description="Helical" evidence="5">
    <location>
        <begin position="12"/>
        <end position="36"/>
    </location>
</feature>
<reference evidence="7" key="1">
    <citation type="submission" date="2022-10" db="EMBL/GenBank/DDBJ databases">
        <title>Culturing micro-colonial fungi from biological soil crusts in the Mojave desert and describing Neophaeococcomyces mojavensis, and introducing the new genera and species Taxawa tesnikishii.</title>
        <authorList>
            <person name="Kurbessoian T."/>
            <person name="Stajich J.E."/>
        </authorList>
    </citation>
    <scope>NUCLEOTIDE SEQUENCE</scope>
    <source>
        <strain evidence="7">TK_41</strain>
    </source>
</reference>
<sequence>MAGILLQVNDNVLTLVWAIRAFYLLSAVAILTVRLLPAFAGRFLAYGARARPSQADNHRDNQSVGMKFLDYLATLTVPHSWFIHFYVLSSTCSLNAVCAFYFHPYYEDGTDASPSLKPAAFCAHLMLIQGLRRLFECALVTRAGPSRMWVGHYAIGVAFYMVTNMAIWVEQLYQPAPTTLWTWRTLLCTLVFFAASIKQNHYHRYLSSLSKYTLPRESAFRYIVAPHYTMECVIYLSLAILDAPVGHNGRPTNINWTLLSALAFVVVNLGVTADGTKEWEMGKFRDDSSEIIKRWKMIPWVH</sequence>
<dbReference type="EC" id="1.3.1.94" evidence="5"/>
<gene>
    <name evidence="7" type="ORF">H2200_007499</name>
</gene>
<evidence type="ECO:0000259" key="6">
    <source>
        <dbReference type="Pfam" id="PF02544"/>
    </source>
</evidence>
<dbReference type="PANTHER" id="PTHR14624:SF0">
    <property type="entry name" value="POLYPRENOL REDUCTASE"/>
    <property type="match status" value="1"/>
</dbReference>
<evidence type="ECO:0000256" key="3">
    <source>
        <dbReference type="ARBA" id="ARBA00022989"/>
    </source>
</evidence>
<keyword evidence="8" id="KW-1185">Reference proteome</keyword>
<comment type="caution">
    <text evidence="7">The sequence shown here is derived from an EMBL/GenBank/DDBJ whole genome shotgun (WGS) entry which is preliminary data.</text>
</comment>
<dbReference type="PANTHER" id="PTHR14624">
    <property type="entry name" value="DFG10 PROTEIN"/>
    <property type="match status" value="1"/>
</dbReference>
<accession>A0AA38X813</accession>
<keyword evidence="4 5" id="KW-0472">Membrane</keyword>
<feature type="transmembrane region" description="Helical" evidence="5">
    <location>
        <begin position="181"/>
        <end position="198"/>
    </location>
</feature>
<dbReference type="EMBL" id="JAPDRK010000010">
    <property type="protein sequence ID" value="KAJ9608511.1"/>
    <property type="molecule type" value="Genomic_DNA"/>
</dbReference>
<comment type="function">
    <text evidence="5">Plays a key role in early steps of protein N-linked glycosylation by being involved in the conversion of polyprenol into dolichol. Acts as a polyprenal reductase that mediates the reduction of polyprenal into dolichal in a NADP-dependent mechanism. Dolichols are required for the synthesis of dolichol-linked monosaccharides and the oligosaccharide precursor used for N-glycosylation.</text>
</comment>
<feature type="transmembrane region" description="Helical" evidence="5">
    <location>
        <begin position="219"/>
        <end position="241"/>
    </location>
</feature>
<keyword evidence="5" id="KW-0560">Oxidoreductase</keyword>
<name>A0AA38X813_9EURO</name>
<evidence type="ECO:0000256" key="4">
    <source>
        <dbReference type="ARBA" id="ARBA00023136"/>
    </source>
</evidence>
<keyword evidence="5" id="KW-0521">NADP</keyword>
<dbReference type="Pfam" id="PF02544">
    <property type="entry name" value="Steroid_dh"/>
    <property type="match status" value="1"/>
</dbReference>
<evidence type="ECO:0000313" key="7">
    <source>
        <dbReference type="EMBL" id="KAJ9608511.1"/>
    </source>
</evidence>
<evidence type="ECO:0000256" key="1">
    <source>
        <dbReference type="ARBA" id="ARBA00004127"/>
    </source>
</evidence>
<dbReference type="Proteomes" id="UP001172673">
    <property type="component" value="Unassembled WGS sequence"/>
</dbReference>
<protein>
    <recommendedName>
        <fullName evidence="5">Polyprenal reductase</fullName>
        <ecNumber evidence="5">1.3.1.94</ecNumber>
    </recommendedName>
</protein>
<comment type="subcellular location">
    <subcellularLocation>
        <location evidence="1">Endomembrane system</location>
        <topology evidence="1">Multi-pass membrane protein</topology>
    </subcellularLocation>
    <subcellularLocation>
        <location evidence="5">Endoplasmic reticulum membrane</location>
    </subcellularLocation>
</comment>
<feature type="transmembrane region" description="Helical" evidence="5">
    <location>
        <begin position="150"/>
        <end position="169"/>
    </location>
</feature>
<dbReference type="InterPro" id="IPR039698">
    <property type="entry name" value="Dfg10/SRD5A3"/>
</dbReference>
<comment type="catalytic activity">
    <reaction evidence="5">
        <text>a di-trans,poly-cis-dolichal + NADP(+) = a di-trans,poly-cis-polyprenal + NADPH + H(+)</text>
        <dbReference type="Rhea" id="RHEA:80727"/>
        <dbReference type="Rhea" id="RHEA-COMP:19536"/>
        <dbReference type="Rhea" id="RHEA-COMP:19537"/>
        <dbReference type="ChEBI" id="CHEBI:15378"/>
        <dbReference type="ChEBI" id="CHEBI:57783"/>
        <dbReference type="ChEBI" id="CHEBI:58349"/>
        <dbReference type="ChEBI" id="CHEBI:231623"/>
        <dbReference type="ChEBI" id="CHEBI:231637"/>
        <dbReference type="EC" id="1.3.1.94"/>
    </reaction>
    <physiologicalReaction direction="right-to-left" evidence="5">
        <dbReference type="Rhea" id="RHEA:80729"/>
    </physiologicalReaction>
</comment>
<organism evidence="7 8">
    <name type="scientific">Cladophialophora chaetospira</name>
    <dbReference type="NCBI Taxonomy" id="386627"/>
    <lineage>
        <taxon>Eukaryota</taxon>
        <taxon>Fungi</taxon>
        <taxon>Dikarya</taxon>
        <taxon>Ascomycota</taxon>
        <taxon>Pezizomycotina</taxon>
        <taxon>Eurotiomycetes</taxon>
        <taxon>Chaetothyriomycetidae</taxon>
        <taxon>Chaetothyriales</taxon>
        <taxon>Herpotrichiellaceae</taxon>
        <taxon>Cladophialophora</taxon>
    </lineage>
</organism>
<comment type="pathway">
    <text evidence="5">Protein modification; protein glycosylation.</text>
</comment>
<dbReference type="GO" id="GO:0003865">
    <property type="term" value="F:3-oxo-5-alpha-steroid 4-dehydrogenase activity"/>
    <property type="evidence" value="ECO:0007669"/>
    <property type="project" value="TreeGrafter"/>
</dbReference>
<evidence type="ECO:0000256" key="5">
    <source>
        <dbReference type="RuleBase" id="RU367081"/>
    </source>
</evidence>
<dbReference type="InterPro" id="IPR001104">
    <property type="entry name" value="3-oxo-5_a-steroid_4-DH_C"/>
</dbReference>
<dbReference type="PROSITE" id="PS50244">
    <property type="entry name" value="S5A_REDUCTASE"/>
    <property type="match status" value="1"/>
</dbReference>
<keyword evidence="2 5" id="KW-0812">Transmembrane</keyword>
<evidence type="ECO:0000256" key="2">
    <source>
        <dbReference type="ARBA" id="ARBA00022692"/>
    </source>
</evidence>
<proteinExistence type="inferred from homology"/>
<dbReference type="GO" id="GO:0006488">
    <property type="term" value="P:dolichol-linked oligosaccharide biosynthetic process"/>
    <property type="evidence" value="ECO:0007669"/>
    <property type="project" value="UniProtKB-UniRule"/>
</dbReference>
<keyword evidence="5" id="KW-0256">Endoplasmic reticulum</keyword>
<comment type="similarity">
    <text evidence="5">Belongs to the steroid 5-alpha reductase family. Polyprenal reductase subfamily.</text>
</comment>
<feature type="domain" description="3-oxo-5-alpha-steroid 4-dehydrogenase C-terminal" evidence="6">
    <location>
        <begin position="156"/>
        <end position="301"/>
    </location>
</feature>
<dbReference type="GO" id="GO:0102389">
    <property type="term" value="F:polyprenol reductase activity"/>
    <property type="evidence" value="ECO:0007669"/>
    <property type="project" value="UniProtKB-UniRule"/>
</dbReference>
<evidence type="ECO:0000313" key="8">
    <source>
        <dbReference type="Proteomes" id="UP001172673"/>
    </source>
</evidence>
<dbReference type="GO" id="GO:0016095">
    <property type="term" value="P:polyprenol catabolic process"/>
    <property type="evidence" value="ECO:0007669"/>
    <property type="project" value="UniProtKB-UniRule"/>
</dbReference>
<keyword evidence="3 5" id="KW-1133">Transmembrane helix</keyword>